<evidence type="ECO:0000313" key="2">
    <source>
        <dbReference type="Proteomes" id="UP001362999"/>
    </source>
</evidence>
<comment type="caution">
    <text evidence="1">The sequence shown here is derived from an EMBL/GenBank/DDBJ whole genome shotgun (WGS) entry which is preliminary data.</text>
</comment>
<keyword evidence="2" id="KW-1185">Reference proteome</keyword>
<accession>A0AAW0DKA3</accession>
<gene>
    <name evidence="1" type="ORF">R3P38DRAFT_1630807</name>
</gene>
<evidence type="ECO:0000313" key="1">
    <source>
        <dbReference type="EMBL" id="KAK7051887.1"/>
    </source>
</evidence>
<name>A0AAW0DKA3_9AGAR</name>
<sequence>MAVSMEAYSINLPTELEQLIFEFAAQCWPRMIPKFMLVAWRIKIWLEPLLYKTIIVAQTPSSHGEKLSSEGGSLPGPITHSSLYAVMIKRRDLLQKSARNLYLSHDDPDIELDILSACPNVNNLWLAAGTGVTNITLSLKRLHCTLKALFGFDPPNFTLPLFSSITHLEIFNVPLDGIDVVAWSALTRLPHLTHLAFNDDDYLSMCQTIVPNWNSLRALALIIYTEDAFKSLSDDNPIFNDLAQDPRFVAVICPEYLSDWVRGAQTGRDYWSRAEDFIAKRRLCEVDLLDCCLPEYEDDEDD</sequence>
<protein>
    <submittedName>
        <fullName evidence="1">Uncharacterized protein</fullName>
    </submittedName>
</protein>
<dbReference type="AlphaFoldDB" id="A0AAW0DKA3"/>
<reference evidence="1 2" key="1">
    <citation type="journal article" date="2024" name="J Genomics">
        <title>Draft genome sequencing and assembly of Favolaschia claudopus CIRM-BRFM 2984 isolated from oak limbs.</title>
        <authorList>
            <person name="Navarro D."/>
            <person name="Drula E."/>
            <person name="Chaduli D."/>
            <person name="Cazenave R."/>
            <person name="Ahrendt S."/>
            <person name="Wang J."/>
            <person name="Lipzen A."/>
            <person name="Daum C."/>
            <person name="Barry K."/>
            <person name="Grigoriev I.V."/>
            <person name="Favel A."/>
            <person name="Rosso M.N."/>
            <person name="Martin F."/>
        </authorList>
    </citation>
    <scope>NUCLEOTIDE SEQUENCE [LARGE SCALE GENOMIC DNA]</scope>
    <source>
        <strain evidence="1 2">CIRM-BRFM 2984</strain>
    </source>
</reference>
<organism evidence="1 2">
    <name type="scientific">Favolaschia claudopus</name>
    <dbReference type="NCBI Taxonomy" id="2862362"/>
    <lineage>
        <taxon>Eukaryota</taxon>
        <taxon>Fungi</taxon>
        <taxon>Dikarya</taxon>
        <taxon>Basidiomycota</taxon>
        <taxon>Agaricomycotina</taxon>
        <taxon>Agaricomycetes</taxon>
        <taxon>Agaricomycetidae</taxon>
        <taxon>Agaricales</taxon>
        <taxon>Marasmiineae</taxon>
        <taxon>Mycenaceae</taxon>
        <taxon>Favolaschia</taxon>
    </lineage>
</organism>
<proteinExistence type="predicted"/>
<dbReference type="EMBL" id="JAWWNJ010000007">
    <property type="protein sequence ID" value="KAK7051887.1"/>
    <property type="molecule type" value="Genomic_DNA"/>
</dbReference>
<dbReference type="Proteomes" id="UP001362999">
    <property type="component" value="Unassembled WGS sequence"/>
</dbReference>